<feature type="region of interest" description="Disordered" evidence="12">
    <location>
        <begin position="515"/>
        <end position="548"/>
    </location>
</feature>
<keyword evidence="6 11" id="KW-0863">Zinc-finger</keyword>
<dbReference type="GO" id="GO:0005829">
    <property type="term" value="C:cytosol"/>
    <property type="evidence" value="ECO:0000318"/>
    <property type="project" value="GO_Central"/>
</dbReference>
<keyword evidence="9 13" id="KW-1133">Transmembrane helix</keyword>
<dbReference type="GO" id="GO:0006511">
    <property type="term" value="P:ubiquitin-dependent protein catabolic process"/>
    <property type="evidence" value="ECO:0000318"/>
    <property type="project" value="GO_Central"/>
</dbReference>
<evidence type="ECO:0000259" key="15">
    <source>
        <dbReference type="PROSITE" id="PS51140"/>
    </source>
</evidence>
<dbReference type="SMART" id="SM00184">
    <property type="entry name" value="RING"/>
    <property type="match status" value="1"/>
</dbReference>
<feature type="domain" description="CUE" evidence="15">
    <location>
        <begin position="554"/>
        <end position="594"/>
    </location>
</feature>
<evidence type="ECO:0000256" key="12">
    <source>
        <dbReference type="SAM" id="MobiDB-lite"/>
    </source>
</evidence>
<reference evidence="16 17" key="1">
    <citation type="submission" date="2014-04" db="EMBL/GenBank/DDBJ databases">
        <authorList>
            <consortium name="International Citrus Genome Consortium"/>
            <person name="Gmitter F."/>
            <person name="Chen C."/>
            <person name="Farmerie W."/>
            <person name="Harkins T."/>
            <person name="Desany B."/>
            <person name="Mohiuddin M."/>
            <person name="Kodira C."/>
            <person name="Borodovsky M."/>
            <person name="Lomsadze A."/>
            <person name="Burns P."/>
            <person name="Jenkins J."/>
            <person name="Prochnik S."/>
            <person name="Shu S."/>
            <person name="Chapman J."/>
            <person name="Pitluck S."/>
            <person name="Schmutz J."/>
            <person name="Rokhsar D."/>
        </authorList>
    </citation>
    <scope>NUCLEOTIDE SEQUENCE</scope>
</reference>
<evidence type="ECO:0008006" key="18">
    <source>
        <dbReference type="Google" id="ProtNLM"/>
    </source>
</evidence>
<evidence type="ECO:0000313" key="16">
    <source>
        <dbReference type="EMBL" id="KDO65479.1"/>
    </source>
</evidence>
<evidence type="ECO:0000259" key="14">
    <source>
        <dbReference type="PROSITE" id="PS50089"/>
    </source>
</evidence>
<dbReference type="Gene3D" id="3.30.40.10">
    <property type="entry name" value="Zinc/RING finger domain, C3HC4 (zinc finger)"/>
    <property type="match status" value="1"/>
</dbReference>
<keyword evidence="7" id="KW-0833">Ubl conjugation pathway</keyword>
<dbReference type="InterPro" id="IPR057992">
    <property type="entry name" value="TPR_SYVN1_N"/>
</dbReference>
<keyword evidence="10 13" id="KW-0472">Membrane</keyword>
<dbReference type="STRING" id="2711.A0A067FDI8"/>
<evidence type="ECO:0000256" key="5">
    <source>
        <dbReference type="ARBA" id="ARBA00022723"/>
    </source>
</evidence>
<dbReference type="GO" id="GO:0000151">
    <property type="term" value="C:ubiquitin ligase complex"/>
    <property type="evidence" value="ECO:0000318"/>
    <property type="project" value="GO_Central"/>
</dbReference>
<evidence type="ECO:0000256" key="3">
    <source>
        <dbReference type="ARBA" id="ARBA00022679"/>
    </source>
</evidence>
<dbReference type="PROSITE" id="PS51140">
    <property type="entry name" value="CUE"/>
    <property type="match status" value="1"/>
</dbReference>
<dbReference type="PANTHER" id="PTHR15067">
    <property type="entry name" value="E3 UBIQUITIN-PROTEIN LIGASE RNF8"/>
    <property type="match status" value="1"/>
</dbReference>
<keyword evidence="3" id="KW-0808">Transferase</keyword>
<evidence type="ECO:0000256" key="7">
    <source>
        <dbReference type="ARBA" id="ARBA00022786"/>
    </source>
</evidence>
<dbReference type="Proteomes" id="UP000027120">
    <property type="component" value="Unassembled WGS sequence"/>
</dbReference>
<dbReference type="GO" id="GO:0043130">
    <property type="term" value="F:ubiquitin binding"/>
    <property type="evidence" value="ECO:0007669"/>
    <property type="project" value="InterPro"/>
</dbReference>
<dbReference type="FunFam" id="3.30.40.10:FF:000259">
    <property type="entry name" value="E3 ubiquitin protein ligase RIN2"/>
    <property type="match status" value="1"/>
</dbReference>
<evidence type="ECO:0000256" key="9">
    <source>
        <dbReference type="ARBA" id="ARBA00022989"/>
    </source>
</evidence>
<evidence type="ECO:0000256" key="1">
    <source>
        <dbReference type="ARBA" id="ARBA00004141"/>
    </source>
</evidence>
<feature type="transmembrane region" description="Helical" evidence="13">
    <location>
        <begin position="190"/>
        <end position="212"/>
    </location>
</feature>
<evidence type="ECO:0000313" key="17">
    <source>
        <dbReference type="Proteomes" id="UP000027120"/>
    </source>
</evidence>
<feature type="transmembrane region" description="Helical" evidence="13">
    <location>
        <begin position="257"/>
        <end position="276"/>
    </location>
</feature>
<keyword evidence="8" id="KW-0862">Zinc</keyword>
<dbReference type="Gene3D" id="1.10.8.10">
    <property type="entry name" value="DNA helicase RuvA subunit, C-terminal domain"/>
    <property type="match status" value="1"/>
</dbReference>
<feature type="domain" description="RING-type" evidence="14">
    <location>
        <begin position="338"/>
        <end position="380"/>
    </location>
</feature>
<dbReference type="InterPro" id="IPR001841">
    <property type="entry name" value="Znf_RING"/>
</dbReference>
<feature type="transmembrane region" description="Helical" evidence="13">
    <location>
        <begin position="58"/>
        <end position="79"/>
    </location>
</feature>
<evidence type="ECO:0000256" key="11">
    <source>
        <dbReference type="PROSITE-ProRule" id="PRU00175"/>
    </source>
</evidence>
<dbReference type="CDD" id="cd16455">
    <property type="entry name" value="RING-H2_AMFR"/>
    <property type="match status" value="1"/>
</dbReference>
<evidence type="ECO:0000256" key="6">
    <source>
        <dbReference type="ARBA" id="ARBA00022771"/>
    </source>
</evidence>
<feature type="transmembrane region" description="Helical" evidence="13">
    <location>
        <begin position="282"/>
        <end position="303"/>
    </location>
</feature>
<feature type="transmembrane region" description="Helical" evidence="13">
    <location>
        <begin position="162"/>
        <end position="184"/>
    </location>
</feature>
<dbReference type="GO" id="GO:0008270">
    <property type="term" value="F:zinc ion binding"/>
    <property type="evidence" value="ECO:0007669"/>
    <property type="project" value="UniProtKB-KW"/>
</dbReference>
<proteinExistence type="predicted"/>
<dbReference type="GO" id="GO:0034052">
    <property type="term" value="P:positive regulation of plant-type hypersensitive response"/>
    <property type="evidence" value="ECO:0000318"/>
    <property type="project" value="GO_Central"/>
</dbReference>
<dbReference type="GO" id="GO:0016567">
    <property type="term" value="P:protein ubiquitination"/>
    <property type="evidence" value="ECO:0000318"/>
    <property type="project" value="GO_Central"/>
</dbReference>
<dbReference type="AlphaFoldDB" id="A0A067FDI8"/>
<comment type="pathway">
    <text evidence="2">Protein modification; protein ubiquitination.</text>
</comment>
<evidence type="ECO:0000256" key="8">
    <source>
        <dbReference type="ARBA" id="ARBA00022833"/>
    </source>
</evidence>
<evidence type="ECO:0000256" key="4">
    <source>
        <dbReference type="ARBA" id="ARBA00022692"/>
    </source>
</evidence>
<dbReference type="GO" id="GO:0061630">
    <property type="term" value="F:ubiquitin protein ligase activity"/>
    <property type="evidence" value="ECO:0000318"/>
    <property type="project" value="GO_Central"/>
</dbReference>
<sequence>MGASYLVISAASTILSFVGLQFWTEFSLDKLRTDGLVVENVIHLESANRVLELLLRSYATVALLANFVLNVFVLINLCLKTIFFGELYPAETRKFVERLINYVIYKGTFLPLVIPPTVFQAGLWSVWLTVLCSLKMFQALARDRLERLNASPSATPWTYFRVFSALLFVLAVDIFWIRMCLLLFKTLDSSMFLLLFFEPLSVAFETMQAILVHGFQLLDIWLHHSAGNSTNCARSKFFDTLAAGSLLEWKGILIRNFGFFLDMATLLMALGHYIHIWWLRGMAFHLVDAILFLNIRALLSAIIKRIKGFIKLRIALGHLHAALPDATSEELRAYDDECAICREPMAKAKKLLCNHLFHLACLRSWLDQGLNEMYSCPTCRKPLFVGRREIEANSRPGEVSSDEQLARQLSMGLDRQNNTGQTLPTGVFPNQTQPPVEGSPWRLSSYISMNAGLDSSWLHAWPSQGVDGAGPSTAMRSVGLSRVQMMMRHLASVGETYAQTAIEDTSWSLWPMNPSQASASGSPVPPAVPGRHPGNTGGAHARSTSRSANENIANILAMAETVREVLPHMPEDLIFQDLQRTNSATITVNNLLQM</sequence>
<gene>
    <name evidence="16" type="ORF">CISIN_1g007666mg</name>
</gene>
<accession>A0A067FDI8</accession>
<evidence type="ECO:0000256" key="13">
    <source>
        <dbReference type="SAM" id="Phobius"/>
    </source>
</evidence>
<keyword evidence="5" id="KW-0479">Metal-binding</keyword>
<dbReference type="Pfam" id="PF02845">
    <property type="entry name" value="CUE"/>
    <property type="match status" value="1"/>
</dbReference>
<feature type="transmembrane region" description="Helical" evidence="13">
    <location>
        <begin position="5"/>
        <end position="23"/>
    </location>
</feature>
<keyword evidence="17" id="KW-1185">Reference proteome</keyword>
<dbReference type="PROSITE" id="PS50089">
    <property type="entry name" value="ZF_RING_2"/>
    <property type="match status" value="1"/>
</dbReference>
<keyword evidence="4 13" id="KW-0812">Transmembrane</keyword>
<dbReference type="Pfam" id="PF13639">
    <property type="entry name" value="zf-RING_2"/>
    <property type="match status" value="1"/>
</dbReference>
<name>A0A067FDI8_CITSI</name>
<dbReference type="PANTHER" id="PTHR15067:SF4">
    <property type="entry name" value="E3 UBIQUITIN-PROTEIN LIGASE RNF8"/>
    <property type="match status" value="1"/>
</dbReference>
<evidence type="ECO:0000256" key="10">
    <source>
        <dbReference type="ARBA" id="ARBA00023136"/>
    </source>
</evidence>
<dbReference type="InterPro" id="IPR003892">
    <property type="entry name" value="CUE"/>
</dbReference>
<dbReference type="EMBL" id="KK784903">
    <property type="protein sequence ID" value="KDO65479.1"/>
    <property type="molecule type" value="Genomic_DNA"/>
</dbReference>
<dbReference type="Pfam" id="PF25563">
    <property type="entry name" value="TPR_SYVN1_N"/>
    <property type="match status" value="1"/>
</dbReference>
<dbReference type="InterPro" id="IPR013083">
    <property type="entry name" value="Znf_RING/FYVE/PHD"/>
</dbReference>
<dbReference type="GO" id="GO:0005886">
    <property type="term" value="C:plasma membrane"/>
    <property type="evidence" value="ECO:0000318"/>
    <property type="project" value="GO_Central"/>
</dbReference>
<organism evidence="16 17">
    <name type="scientific">Citrus sinensis</name>
    <name type="common">Sweet orange</name>
    <name type="synonym">Citrus aurantium var. sinensis</name>
    <dbReference type="NCBI Taxonomy" id="2711"/>
    <lineage>
        <taxon>Eukaryota</taxon>
        <taxon>Viridiplantae</taxon>
        <taxon>Streptophyta</taxon>
        <taxon>Embryophyta</taxon>
        <taxon>Tracheophyta</taxon>
        <taxon>Spermatophyta</taxon>
        <taxon>Magnoliopsida</taxon>
        <taxon>eudicotyledons</taxon>
        <taxon>Gunneridae</taxon>
        <taxon>Pentapetalae</taxon>
        <taxon>rosids</taxon>
        <taxon>malvids</taxon>
        <taxon>Sapindales</taxon>
        <taxon>Rutaceae</taxon>
        <taxon>Aurantioideae</taxon>
        <taxon>Citrus</taxon>
    </lineage>
</organism>
<dbReference type="SUPFAM" id="SSF57850">
    <property type="entry name" value="RING/U-box"/>
    <property type="match status" value="1"/>
</dbReference>
<feature type="transmembrane region" description="Helical" evidence="13">
    <location>
        <begin position="99"/>
        <end position="118"/>
    </location>
</feature>
<comment type="subcellular location">
    <subcellularLocation>
        <location evidence="1">Membrane</location>
        <topology evidence="1">Multi-pass membrane protein</topology>
    </subcellularLocation>
</comment>
<evidence type="ECO:0000256" key="2">
    <source>
        <dbReference type="ARBA" id="ARBA00004906"/>
    </source>
</evidence>
<protein>
    <recommendedName>
        <fullName evidence="18">RING-type domain-containing protein</fullName>
    </recommendedName>
</protein>